<comment type="caution">
    <text evidence="1">The sequence shown here is derived from an EMBL/GenBank/DDBJ whole genome shotgun (WGS) entry which is preliminary data.</text>
</comment>
<protein>
    <recommendedName>
        <fullName evidence="2">Methionyl/Leucyl tRNA synthetase domain-containing protein</fullName>
    </recommendedName>
</protein>
<sequence length="138" mass="15659">KCPYCKESLMDNEHTIDGKPSIKVSIQSGNKLGDLYLSSLYGSYEIISEIDFTEGEIYIFSCPHCNSVLTSKNLCEKCNAPIVAFEFIRGSRILICSRRGCKKHSIEFEDLEKEISAFYDVYSLFFAPTSGKKEKKNE</sequence>
<proteinExistence type="predicted"/>
<dbReference type="AlphaFoldDB" id="X1HA31"/>
<evidence type="ECO:0000313" key="1">
    <source>
        <dbReference type="EMBL" id="GAH67031.1"/>
    </source>
</evidence>
<evidence type="ECO:0008006" key="2">
    <source>
        <dbReference type="Google" id="ProtNLM"/>
    </source>
</evidence>
<accession>X1HA31</accession>
<organism evidence="1">
    <name type="scientific">marine sediment metagenome</name>
    <dbReference type="NCBI Taxonomy" id="412755"/>
    <lineage>
        <taxon>unclassified sequences</taxon>
        <taxon>metagenomes</taxon>
        <taxon>ecological metagenomes</taxon>
    </lineage>
</organism>
<gene>
    <name evidence="1" type="ORF">S03H2_44938</name>
</gene>
<name>X1HA31_9ZZZZ</name>
<reference evidence="1" key="1">
    <citation type="journal article" date="2014" name="Front. Microbiol.">
        <title>High frequency of phylogenetically diverse reductive dehalogenase-homologous genes in deep subseafloor sedimentary metagenomes.</title>
        <authorList>
            <person name="Kawai M."/>
            <person name="Futagami T."/>
            <person name="Toyoda A."/>
            <person name="Takaki Y."/>
            <person name="Nishi S."/>
            <person name="Hori S."/>
            <person name="Arai W."/>
            <person name="Tsubouchi T."/>
            <person name="Morono Y."/>
            <person name="Uchiyama I."/>
            <person name="Ito T."/>
            <person name="Fujiyama A."/>
            <person name="Inagaki F."/>
            <person name="Takami H."/>
        </authorList>
    </citation>
    <scope>NUCLEOTIDE SEQUENCE</scope>
    <source>
        <strain evidence="1">Expedition CK06-06</strain>
    </source>
</reference>
<dbReference type="EMBL" id="BARU01028126">
    <property type="protein sequence ID" value="GAH67031.1"/>
    <property type="molecule type" value="Genomic_DNA"/>
</dbReference>
<feature type="non-terminal residue" evidence="1">
    <location>
        <position position="1"/>
    </location>
</feature>